<accession>S3MYS2</accession>
<evidence type="ECO:0000313" key="8">
    <source>
        <dbReference type="EMBL" id="EPF71548.1"/>
    </source>
</evidence>
<evidence type="ECO:0000256" key="3">
    <source>
        <dbReference type="ARBA" id="ARBA00022692"/>
    </source>
</evidence>
<feature type="transmembrane region" description="Helical" evidence="6">
    <location>
        <begin position="47"/>
        <end position="71"/>
    </location>
</feature>
<keyword evidence="5 6" id="KW-0472">Membrane</keyword>
<protein>
    <recommendedName>
        <fullName evidence="6">Copper resistance protein D</fullName>
    </recommendedName>
</protein>
<evidence type="ECO:0000259" key="7">
    <source>
        <dbReference type="Pfam" id="PF05425"/>
    </source>
</evidence>
<comment type="similarity">
    <text evidence="6">Belongs to the CopD family.</text>
</comment>
<dbReference type="EMBL" id="ATGI01000032">
    <property type="protein sequence ID" value="EPF71548.1"/>
    <property type="molecule type" value="Genomic_DNA"/>
</dbReference>
<keyword evidence="4 6" id="KW-1133">Transmembrane helix</keyword>
<comment type="function">
    <text evidence="6">Involved in copper resistance.</text>
</comment>
<gene>
    <name evidence="8" type="ORF">F945_02580</name>
</gene>
<dbReference type="PANTHER" id="PTHR34820:SF4">
    <property type="entry name" value="INNER MEMBRANE PROTEIN YEBZ"/>
    <property type="match status" value="1"/>
</dbReference>
<feature type="transmembrane region" description="Helical" evidence="6">
    <location>
        <begin position="83"/>
        <end position="108"/>
    </location>
</feature>
<comment type="subcellular location">
    <subcellularLocation>
        <location evidence="6">Cell inner membrane</location>
        <topology evidence="6">Multi-pass membrane protein</topology>
    </subcellularLocation>
    <subcellularLocation>
        <location evidence="1">Cell membrane</location>
        <topology evidence="1">Multi-pass membrane protein</topology>
    </subcellularLocation>
</comment>
<comment type="caution">
    <text evidence="8">The sequence shown here is derived from an EMBL/GenBank/DDBJ whole genome shotgun (WGS) entry which is preliminary data.</text>
</comment>
<dbReference type="PATRIC" id="fig|421052.3.peg.2522"/>
<evidence type="ECO:0000256" key="5">
    <source>
        <dbReference type="ARBA" id="ARBA00023136"/>
    </source>
</evidence>
<name>S3MYS2_9GAMM</name>
<evidence type="ECO:0000313" key="9">
    <source>
        <dbReference type="Proteomes" id="UP000014568"/>
    </source>
</evidence>
<keyword evidence="6" id="KW-0186">Copper</keyword>
<feature type="transmembrane region" description="Helical" evidence="6">
    <location>
        <begin position="120"/>
        <end position="143"/>
    </location>
</feature>
<dbReference type="STRING" id="632955.GCA_000829675_01340"/>
<evidence type="ECO:0000256" key="1">
    <source>
        <dbReference type="ARBA" id="ARBA00004651"/>
    </source>
</evidence>
<keyword evidence="6" id="KW-0997">Cell inner membrane</keyword>
<feature type="transmembrane region" description="Helical" evidence="6">
    <location>
        <begin position="235"/>
        <end position="252"/>
    </location>
</feature>
<dbReference type="OrthoDB" id="5780104at2"/>
<feature type="transmembrane region" description="Helical" evidence="6">
    <location>
        <begin position="15"/>
        <end position="35"/>
    </location>
</feature>
<organism evidence="8 9">
    <name type="scientific">Acinetobacter rudis CIP 110305</name>
    <dbReference type="NCBI Taxonomy" id="421052"/>
    <lineage>
        <taxon>Bacteria</taxon>
        <taxon>Pseudomonadati</taxon>
        <taxon>Pseudomonadota</taxon>
        <taxon>Gammaproteobacteria</taxon>
        <taxon>Moraxellales</taxon>
        <taxon>Moraxellaceae</taxon>
        <taxon>Acinetobacter</taxon>
    </lineage>
</organism>
<dbReference type="HOGENOM" id="CLU_080181_1_0_6"/>
<proteinExistence type="inferred from homology"/>
<dbReference type="GO" id="GO:0005886">
    <property type="term" value="C:plasma membrane"/>
    <property type="evidence" value="ECO:0007669"/>
    <property type="project" value="UniProtKB-SubCell"/>
</dbReference>
<reference evidence="8 9" key="1">
    <citation type="submission" date="2013-06" db="EMBL/GenBank/DDBJ databases">
        <title>The Genome Sequence of Acinetobacter rudis CIP 110305.</title>
        <authorList>
            <consortium name="The Broad Institute Genome Sequencing Platform"/>
            <consortium name="The Broad Institute Genome Sequencing Center for Infectious Disease"/>
            <person name="Cerqueira G."/>
            <person name="Feldgarden M."/>
            <person name="Courvalin P."/>
            <person name="Perichon B."/>
            <person name="Grillot-Courvalin C."/>
            <person name="Clermont D."/>
            <person name="Rocha E."/>
            <person name="Yoon E.-J."/>
            <person name="Nemec A."/>
            <person name="Young S.K."/>
            <person name="Zeng Q."/>
            <person name="Gargeya S."/>
            <person name="Fitzgerald M."/>
            <person name="Abouelleil A."/>
            <person name="Alvarado L."/>
            <person name="Berlin A.M."/>
            <person name="Chapman S.B."/>
            <person name="Dewar J."/>
            <person name="Goldberg J."/>
            <person name="Griggs A."/>
            <person name="Gujja S."/>
            <person name="Hansen M."/>
            <person name="Howarth C."/>
            <person name="Imamovic A."/>
            <person name="Larimer J."/>
            <person name="McCowan C."/>
            <person name="Murphy C."/>
            <person name="Pearson M."/>
            <person name="Priest M."/>
            <person name="Roberts A."/>
            <person name="Saif S."/>
            <person name="Shea T."/>
            <person name="Sykes S."/>
            <person name="Wortman J."/>
            <person name="Nusbaum C."/>
            <person name="Birren B."/>
        </authorList>
    </citation>
    <scope>NUCLEOTIDE SEQUENCE [LARGE SCALE GENOMIC DNA]</scope>
    <source>
        <strain evidence="8 9">CIP 110305</strain>
    </source>
</reference>
<keyword evidence="3 6" id="KW-0812">Transmembrane</keyword>
<feature type="domain" description="Copper resistance protein D" evidence="7">
    <location>
        <begin position="192"/>
        <end position="286"/>
    </location>
</feature>
<feature type="transmembrane region" description="Helical" evidence="6">
    <location>
        <begin position="273"/>
        <end position="292"/>
    </location>
</feature>
<feature type="transmembrane region" description="Helical" evidence="6">
    <location>
        <begin position="196"/>
        <end position="215"/>
    </location>
</feature>
<dbReference type="AlphaFoldDB" id="S3MYS2"/>
<dbReference type="PANTHER" id="PTHR34820">
    <property type="entry name" value="INNER MEMBRANE PROTEIN YEBZ"/>
    <property type="match status" value="1"/>
</dbReference>
<keyword evidence="9" id="KW-1185">Reference proteome</keyword>
<dbReference type="Pfam" id="PF05425">
    <property type="entry name" value="CopD"/>
    <property type="match status" value="1"/>
</dbReference>
<dbReference type="GO" id="GO:0046688">
    <property type="term" value="P:response to copper ion"/>
    <property type="evidence" value="ECO:0007669"/>
    <property type="project" value="UniProtKB-UniRule"/>
</dbReference>
<dbReference type="InterPro" id="IPR008457">
    <property type="entry name" value="Cu-R_CopD_dom"/>
</dbReference>
<evidence type="ECO:0000256" key="6">
    <source>
        <dbReference type="RuleBase" id="RU369037"/>
    </source>
</evidence>
<dbReference type="RefSeq" id="WP_016656977.1">
    <property type="nucleotide sequence ID" value="NZ_KE340353.1"/>
</dbReference>
<sequence>MAIEWWSFLIWFNKVIFYLATVSAVGGLWMLYFLDWLKVMSRMLERYIAIAAFAGGISSLLLFFLQVGYLADQGVMGMFDPLFLSLLMTTVAAKAQLFIALCFSLLFIQHKFRSQARLAGLSLQALIPSGVFLILILLAYAQLGHSAEYAWWVQAILVLHLLAVSLWMGALFPLWKLTQLAELSELKISAAFFGKVALYIVIGLVLCGAALLYILLKNWEALVHTLYGNVLMFKLAWVSVLLALAAINKLFLTPRLDQEAMRLKLRWAIVLEMYLGLSILMLTAYLSTIVGLT</sequence>
<evidence type="ECO:0000256" key="4">
    <source>
        <dbReference type="ARBA" id="ARBA00022989"/>
    </source>
</evidence>
<feature type="transmembrane region" description="Helical" evidence="6">
    <location>
        <begin position="149"/>
        <end position="175"/>
    </location>
</feature>
<keyword evidence="2 6" id="KW-1003">Cell membrane</keyword>
<evidence type="ECO:0000256" key="2">
    <source>
        <dbReference type="ARBA" id="ARBA00022475"/>
    </source>
</evidence>
<dbReference type="GO" id="GO:0006825">
    <property type="term" value="P:copper ion transport"/>
    <property type="evidence" value="ECO:0007669"/>
    <property type="project" value="InterPro"/>
</dbReference>
<dbReference type="Proteomes" id="UP000014568">
    <property type="component" value="Unassembled WGS sequence"/>
</dbReference>
<dbReference type="InterPro" id="IPR032694">
    <property type="entry name" value="CopC/D"/>
</dbReference>
<dbReference type="eggNOG" id="COG1276">
    <property type="taxonomic scope" value="Bacteria"/>
</dbReference>